<accession>A0A0A1UAK9</accession>
<dbReference type="KEGG" id="eiv:EIN_486550"/>
<dbReference type="InterPro" id="IPR017441">
    <property type="entry name" value="Protein_kinase_ATP_BS"/>
</dbReference>
<dbReference type="InterPro" id="IPR008271">
    <property type="entry name" value="Ser/Thr_kinase_AS"/>
</dbReference>
<dbReference type="VEuPathDB" id="AmoebaDB:EIN_486550"/>
<evidence type="ECO:0000256" key="3">
    <source>
        <dbReference type="ARBA" id="ARBA00022840"/>
    </source>
</evidence>
<keyword evidence="1 5" id="KW-0723">Serine/threonine-protein kinase</keyword>
<dbReference type="GO" id="GO:0005524">
    <property type="term" value="F:ATP binding"/>
    <property type="evidence" value="ECO:0007669"/>
    <property type="project" value="UniProtKB-UniRule"/>
</dbReference>
<dbReference type="InterPro" id="IPR011009">
    <property type="entry name" value="Kinase-like_dom_sf"/>
</dbReference>
<feature type="domain" description="Protein kinase" evidence="6">
    <location>
        <begin position="133"/>
        <end position="396"/>
    </location>
</feature>
<dbReference type="PANTHER" id="PTHR45756">
    <property type="entry name" value="PALMITOYLTRANSFERASE"/>
    <property type="match status" value="1"/>
</dbReference>
<dbReference type="Gene3D" id="1.10.510.10">
    <property type="entry name" value="Transferase(Phosphotransferase) domain 1"/>
    <property type="match status" value="1"/>
</dbReference>
<comment type="similarity">
    <text evidence="5">Belongs to the protein kinase superfamily.</text>
</comment>
<dbReference type="SUPFAM" id="SSF56112">
    <property type="entry name" value="Protein kinase-like (PK-like)"/>
    <property type="match status" value="1"/>
</dbReference>
<evidence type="ECO:0000256" key="2">
    <source>
        <dbReference type="ARBA" id="ARBA00022741"/>
    </source>
</evidence>
<keyword evidence="2 4" id="KW-0547">Nucleotide-binding</keyword>
<evidence type="ECO:0000259" key="6">
    <source>
        <dbReference type="PROSITE" id="PS50011"/>
    </source>
</evidence>
<evidence type="ECO:0000256" key="5">
    <source>
        <dbReference type="RuleBase" id="RU000304"/>
    </source>
</evidence>
<dbReference type="GeneID" id="14888198"/>
<proteinExistence type="inferred from homology"/>
<dbReference type="PROSITE" id="PS00107">
    <property type="entry name" value="PROTEIN_KINASE_ATP"/>
    <property type="match status" value="1"/>
</dbReference>
<gene>
    <name evidence="7" type="ORF">EIN_486550</name>
</gene>
<dbReference type="PRINTS" id="PR00109">
    <property type="entry name" value="TYRKINASE"/>
</dbReference>
<dbReference type="EMBL" id="KB206670">
    <property type="protein sequence ID" value="ELP89213.1"/>
    <property type="molecule type" value="Genomic_DNA"/>
</dbReference>
<name>A0A0A1UAK9_ENTIV</name>
<keyword evidence="7" id="KW-0808">Transferase</keyword>
<dbReference type="EC" id="2.7.12.2" evidence="7"/>
<feature type="binding site" evidence="4">
    <location>
        <position position="161"/>
    </location>
    <ligand>
        <name>ATP</name>
        <dbReference type="ChEBI" id="CHEBI:30616"/>
    </ligand>
</feature>
<keyword evidence="8" id="KW-1185">Reference proteome</keyword>
<dbReference type="PANTHER" id="PTHR45756:SF1">
    <property type="entry name" value="PROTEIN KINASE DOMAIN CONTAINING PROTEIN"/>
    <property type="match status" value="1"/>
</dbReference>
<dbReference type="Gene3D" id="3.30.200.20">
    <property type="entry name" value="Phosphorylase Kinase, domain 1"/>
    <property type="match status" value="1"/>
</dbReference>
<dbReference type="SMART" id="SM00220">
    <property type="entry name" value="S_TKc"/>
    <property type="match status" value="1"/>
</dbReference>
<dbReference type="PROSITE" id="PS00108">
    <property type="entry name" value="PROTEIN_KINASE_ST"/>
    <property type="match status" value="1"/>
</dbReference>
<keyword evidence="7" id="KW-0418">Kinase</keyword>
<evidence type="ECO:0000256" key="1">
    <source>
        <dbReference type="ARBA" id="ARBA00022527"/>
    </source>
</evidence>
<reference evidence="7 8" key="1">
    <citation type="submission" date="2012-10" db="EMBL/GenBank/DDBJ databases">
        <authorList>
            <person name="Zafar N."/>
            <person name="Inman J."/>
            <person name="Hall N."/>
            <person name="Lorenzi H."/>
            <person name="Caler E."/>
        </authorList>
    </citation>
    <scope>NUCLEOTIDE SEQUENCE [LARGE SCALE GENOMIC DNA]</scope>
    <source>
        <strain evidence="7 8">IP1</strain>
    </source>
</reference>
<dbReference type="Pfam" id="PF00069">
    <property type="entry name" value="Pkinase"/>
    <property type="match status" value="1"/>
</dbReference>
<dbReference type="InterPro" id="IPR053215">
    <property type="entry name" value="TKL_Ser/Thr_kinase"/>
</dbReference>
<dbReference type="GO" id="GO:0004708">
    <property type="term" value="F:MAP kinase kinase activity"/>
    <property type="evidence" value="ECO:0007669"/>
    <property type="project" value="UniProtKB-EC"/>
</dbReference>
<dbReference type="OrthoDB" id="4062651at2759"/>
<dbReference type="AlphaFoldDB" id="A0A0A1UAK9"/>
<sequence>MKQSNVSFTKLSNGILVNKTVLDFNEEIAELPIGESTRQLICIGNANKNPYKIQFSIKEEETKFTLKINPELIVLKHGEACEFEILLVPNYTTKIDSKMVVIAKSLKVQKEIYNDIKIEGNAALSTRLDPTELIDNEKVGEGSFGVVYKGTFRGNLVAIKKLKNISNEENVLDEFTKEIEMLDKFRCDYIVHFYGAVFIINKMSMVTEFAKYGSLKDLIQKESGNFVTTQMRSKFMLDASRGLMYLHTNGILHRDIKTDNILIFSIESGMVNAKLTDFGASRNINLLMTNMTFTKGIGTPKYMAPEVLSREHYKKSADIFSLGVTMLECFKWGEVYPKSEFKFAWDIVNFVTNGKRIKNDGTVRKDIFNIIQNCWCQDQKDRISAENVVNALQTLVF</sequence>
<dbReference type="InterPro" id="IPR001245">
    <property type="entry name" value="Ser-Thr/Tyr_kinase_cat_dom"/>
</dbReference>
<dbReference type="InterPro" id="IPR000719">
    <property type="entry name" value="Prot_kinase_dom"/>
</dbReference>
<dbReference type="OMA" id="GTHEDSR"/>
<dbReference type="PROSITE" id="PS50011">
    <property type="entry name" value="PROTEIN_KINASE_DOM"/>
    <property type="match status" value="1"/>
</dbReference>
<evidence type="ECO:0000256" key="4">
    <source>
        <dbReference type="PROSITE-ProRule" id="PRU10141"/>
    </source>
</evidence>
<protein>
    <submittedName>
        <fullName evidence="7">Serine/threonine protein kinase, putative</fullName>
        <ecNumber evidence="7">2.7.12.2</ecNumber>
    </submittedName>
</protein>
<dbReference type="RefSeq" id="XP_004255984.1">
    <property type="nucleotide sequence ID" value="XM_004255936.1"/>
</dbReference>
<evidence type="ECO:0000313" key="8">
    <source>
        <dbReference type="Proteomes" id="UP000014680"/>
    </source>
</evidence>
<dbReference type="Proteomes" id="UP000014680">
    <property type="component" value="Unassembled WGS sequence"/>
</dbReference>
<keyword evidence="3 4" id="KW-0067">ATP-binding</keyword>
<organism evidence="7 8">
    <name type="scientific">Entamoeba invadens IP1</name>
    <dbReference type="NCBI Taxonomy" id="370355"/>
    <lineage>
        <taxon>Eukaryota</taxon>
        <taxon>Amoebozoa</taxon>
        <taxon>Evosea</taxon>
        <taxon>Archamoebae</taxon>
        <taxon>Mastigamoebida</taxon>
        <taxon>Entamoebidae</taxon>
        <taxon>Entamoeba</taxon>
    </lineage>
</organism>
<evidence type="ECO:0000313" key="7">
    <source>
        <dbReference type="EMBL" id="ELP89213.1"/>
    </source>
</evidence>
<dbReference type="GO" id="GO:0004674">
    <property type="term" value="F:protein serine/threonine kinase activity"/>
    <property type="evidence" value="ECO:0007669"/>
    <property type="project" value="UniProtKB-KW"/>
</dbReference>